<organism evidence="2 3">
    <name type="scientific">Octopus vulgaris</name>
    <name type="common">Common octopus</name>
    <dbReference type="NCBI Taxonomy" id="6645"/>
    <lineage>
        <taxon>Eukaryota</taxon>
        <taxon>Metazoa</taxon>
        <taxon>Spiralia</taxon>
        <taxon>Lophotrochozoa</taxon>
        <taxon>Mollusca</taxon>
        <taxon>Cephalopoda</taxon>
        <taxon>Coleoidea</taxon>
        <taxon>Octopodiformes</taxon>
        <taxon>Octopoda</taxon>
        <taxon>Incirrata</taxon>
        <taxon>Octopodidae</taxon>
        <taxon>Octopus</taxon>
    </lineage>
</organism>
<name>A0AA36AK38_OCTVU</name>
<feature type="compositionally biased region" description="Acidic residues" evidence="1">
    <location>
        <begin position="8"/>
        <end position="24"/>
    </location>
</feature>
<keyword evidence="3" id="KW-1185">Reference proteome</keyword>
<evidence type="ECO:0000313" key="3">
    <source>
        <dbReference type="Proteomes" id="UP001162480"/>
    </source>
</evidence>
<dbReference type="AlphaFoldDB" id="A0AA36AK38"/>
<dbReference type="Proteomes" id="UP001162480">
    <property type="component" value="Chromosome 2"/>
</dbReference>
<gene>
    <name evidence="2" type="ORF">OCTVUL_1B025625</name>
</gene>
<sequence length="79" mass="8722">MSSSTSEAETESEYQESEKSDEESTQTRRKYSKTGTATKLVISSKLTTPKVATVSRQLSQDGINVETPLQPGIDYQRSC</sequence>
<proteinExistence type="predicted"/>
<feature type="region of interest" description="Disordered" evidence="1">
    <location>
        <begin position="1"/>
        <end position="37"/>
    </location>
</feature>
<reference evidence="2" key="1">
    <citation type="submission" date="2023-08" db="EMBL/GenBank/DDBJ databases">
        <authorList>
            <person name="Alioto T."/>
            <person name="Alioto T."/>
            <person name="Gomez Garrido J."/>
        </authorList>
    </citation>
    <scope>NUCLEOTIDE SEQUENCE</scope>
</reference>
<protein>
    <submittedName>
        <fullName evidence="2">Uncharacterized protein</fullName>
    </submittedName>
</protein>
<evidence type="ECO:0000313" key="2">
    <source>
        <dbReference type="EMBL" id="CAI9717631.1"/>
    </source>
</evidence>
<evidence type="ECO:0000256" key="1">
    <source>
        <dbReference type="SAM" id="MobiDB-lite"/>
    </source>
</evidence>
<accession>A0AA36AK38</accession>
<dbReference type="EMBL" id="OX597815">
    <property type="protein sequence ID" value="CAI9717631.1"/>
    <property type="molecule type" value="Genomic_DNA"/>
</dbReference>